<dbReference type="PANTHER" id="PTHR24036">
    <property type="entry name" value="SKELETOR-RELATED"/>
    <property type="match status" value="1"/>
</dbReference>
<evidence type="ECO:0000313" key="3">
    <source>
        <dbReference type="RefSeq" id="XP_014662263.1"/>
    </source>
</evidence>
<dbReference type="PANTHER" id="PTHR24036:SF5">
    <property type="entry name" value="THROMBOMODULIN"/>
    <property type="match status" value="1"/>
</dbReference>
<dbReference type="InterPro" id="IPR052126">
    <property type="entry name" value="Spindle_Org/Thrombomodulin"/>
</dbReference>
<evidence type="ECO:0000313" key="2">
    <source>
        <dbReference type="Proteomes" id="UP000695022"/>
    </source>
</evidence>
<accession>A0ABM1DQP2</accession>
<keyword evidence="1" id="KW-0677">Repeat</keyword>
<evidence type="ECO:0000256" key="1">
    <source>
        <dbReference type="ARBA" id="ARBA00022737"/>
    </source>
</evidence>
<dbReference type="GeneID" id="106805247"/>
<dbReference type="RefSeq" id="XP_014662263.1">
    <property type="nucleotide sequence ID" value="XM_014806777.1"/>
</dbReference>
<reference evidence="3" key="1">
    <citation type="submission" date="2025-08" db="UniProtKB">
        <authorList>
            <consortium name="RefSeq"/>
        </authorList>
    </citation>
    <scope>IDENTIFICATION</scope>
</reference>
<organism evidence="2 3">
    <name type="scientific">Priapulus caudatus</name>
    <name type="common">Priapulid worm</name>
    <dbReference type="NCBI Taxonomy" id="37621"/>
    <lineage>
        <taxon>Eukaryota</taxon>
        <taxon>Metazoa</taxon>
        <taxon>Ecdysozoa</taxon>
        <taxon>Scalidophora</taxon>
        <taxon>Priapulida</taxon>
        <taxon>Priapulimorpha</taxon>
        <taxon>Priapulimorphida</taxon>
        <taxon>Priapulidae</taxon>
        <taxon>Priapulus</taxon>
    </lineage>
</organism>
<name>A0ABM1DQP2_PRICU</name>
<keyword evidence="2" id="KW-1185">Reference proteome</keyword>
<sequence length="238" mass="26276">MYHTLVSDRGQYIVWGVGPINADGVVAKHSKRTQGNIQINFARSPENNCKPLRAGSQVALPAWPPHSLLGSTTDTFTFRIGPTGGERGYTALTGTTAWGVAYYVNDILIPELVLKRGVTYTFVVQTGNNANFTAEYHPVYITDDPNGGYVQQTNYSYYIAYGIGSDGRPLADATGTLCEWQTDGARSPDFYSTFDAYKEQNLRLACVQPQRQGAFKWTPDASTPSELYYQHASHQGIR</sequence>
<dbReference type="Proteomes" id="UP000695022">
    <property type="component" value="Unplaced"/>
</dbReference>
<protein>
    <submittedName>
        <fullName evidence="3">Protein Skeletor, isoforms B/C-like</fullName>
    </submittedName>
</protein>
<proteinExistence type="predicted"/>
<gene>
    <name evidence="3" type="primary">LOC106805247</name>
</gene>